<dbReference type="InParanoid" id="K2RJF6"/>
<dbReference type="OrthoDB" id="424834at2759"/>
<gene>
    <name evidence="2" type="ORF">MPH_12646</name>
</gene>
<name>K2RJF6_MACPH</name>
<sequence>MAAIGLSMTVGMALLRFDAGKAATAVALAFVSLAICPTILVAYDATRSSLWHQELYGTANAVSRASNQPASGRIFFFSSPLKTDAPPQVKVSTGFATSLVVRVGIGILQDRNGGSYRNVLSVYLALAVGAVLSAAAMILGSVVTLDLGRFQWSKEKRAALGHLIAARTKVEDERLVAGKNRLNVVACSAAFTLLLGAIAAYIYACQRV</sequence>
<keyword evidence="1" id="KW-0812">Transmembrane</keyword>
<accession>K2RJF6</accession>
<evidence type="ECO:0000313" key="2">
    <source>
        <dbReference type="EMBL" id="EKG10264.1"/>
    </source>
</evidence>
<keyword evidence="1" id="KW-0472">Membrane</keyword>
<dbReference type="VEuPathDB" id="FungiDB:MPH_12646"/>
<feature type="transmembrane region" description="Helical" evidence="1">
    <location>
        <begin position="122"/>
        <end position="147"/>
    </location>
</feature>
<dbReference type="Proteomes" id="UP000007129">
    <property type="component" value="Unassembled WGS sequence"/>
</dbReference>
<organism evidence="2 3">
    <name type="scientific">Macrophomina phaseolina (strain MS6)</name>
    <name type="common">Charcoal rot fungus</name>
    <dbReference type="NCBI Taxonomy" id="1126212"/>
    <lineage>
        <taxon>Eukaryota</taxon>
        <taxon>Fungi</taxon>
        <taxon>Dikarya</taxon>
        <taxon>Ascomycota</taxon>
        <taxon>Pezizomycotina</taxon>
        <taxon>Dothideomycetes</taxon>
        <taxon>Dothideomycetes incertae sedis</taxon>
        <taxon>Botryosphaeriales</taxon>
        <taxon>Botryosphaeriaceae</taxon>
        <taxon>Macrophomina</taxon>
    </lineage>
</organism>
<feature type="transmembrane region" description="Helical" evidence="1">
    <location>
        <begin position="182"/>
        <end position="204"/>
    </location>
</feature>
<evidence type="ECO:0000256" key="1">
    <source>
        <dbReference type="SAM" id="Phobius"/>
    </source>
</evidence>
<comment type="caution">
    <text evidence="2">The sequence shown here is derived from an EMBL/GenBank/DDBJ whole genome shotgun (WGS) entry which is preliminary data.</text>
</comment>
<dbReference type="HOGENOM" id="CLU_1510251_0_0_1"/>
<proteinExistence type="predicted"/>
<feature type="transmembrane region" description="Helical" evidence="1">
    <location>
        <begin position="22"/>
        <end position="43"/>
    </location>
</feature>
<keyword evidence="1" id="KW-1133">Transmembrane helix</keyword>
<evidence type="ECO:0008006" key="4">
    <source>
        <dbReference type="Google" id="ProtNLM"/>
    </source>
</evidence>
<evidence type="ECO:0000313" key="3">
    <source>
        <dbReference type="Proteomes" id="UP000007129"/>
    </source>
</evidence>
<dbReference type="AlphaFoldDB" id="K2RJF6"/>
<reference evidence="2 3" key="1">
    <citation type="journal article" date="2012" name="BMC Genomics">
        <title>Tools to kill: Genome of one of the most destructive plant pathogenic fungi Macrophomina phaseolina.</title>
        <authorList>
            <person name="Islam M.S."/>
            <person name="Haque M.S."/>
            <person name="Islam M.M."/>
            <person name="Emdad E.M."/>
            <person name="Halim A."/>
            <person name="Hossen Q.M.M."/>
            <person name="Hossain M.Z."/>
            <person name="Ahmed B."/>
            <person name="Rahim S."/>
            <person name="Rahman M.S."/>
            <person name="Alam M.M."/>
            <person name="Hou S."/>
            <person name="Wan X."/>
            <person name="Saito J.A."/>
            <person name="Alam M."/>
        </authorList>
    </citation>
    <scope>NUCLEOTIDE SEQUENCE [LARGE SCALE GENOMIC DNA]</scope>
    <source>
        <strain evidence="2 3">MS6</strain>
    </source>
</reference>
<dbReference type="EMBL" id="AHHD01000524">
    <property type="protein sequence ID" value="EKG10264.1"/>
    <property type="molecule type" value="Genomic_DNA"/>
</dbReference>
<protein>
    <recommendedName>
        <fullName evidence="4">Major facilitator superfamily domain general substrate transporter</fullName>
    </recommendedName>
</protein>